<reference evidence="20" key="2">
    <citation type="journal article" date="2021" name="PeerJ">
        <title>Extensive microbial diversity within the chicken gut microbiome revealed by metagenomics and culture.</title>
        <authorList>
            <person name="Gilroy R."/>
            <person name="Ravi A."/>
            <person name="Getino M."/>
            <person name="Pursley I."/>
            <person name="Horton D.L."/>
            <person name="Alikhan N.F."/>
            <person name="Baker D."/>
            <person name="Gharbi K."/>
            <person name="Hall N."/>
            <person name="Watson M."/>
            <person name="Adriaenssens E.M."/>
            <person name="Foster-Nyarko E."/>
            <person name="Jarju S."/>
            <person name="Secka A."/>
            <person name="Antonio M."/>
            <person name="Oren A."/>
            <person name="Chaudhuri R.R."/>
            <person name="La Ragione R."/>
            <person name="Hildebrand F."/>
            <person name="Pallen M.J."/>
        </authorList>
    </citation>
    <scope>NUCLEOTIDE SEQUENCE</scope>
    <source>
        <strain evidence="20">CHK147-3167</strain>
    </source>
</reference>
<dbReference type="FunFam" id="1.10.150.20:FF:000003">
    <property type="entry name" value="DNA polymerase I"/>
    <property type="match status" value="1"/>
</dbReference>
<dbReference type="InterPro" id="IPR002298">
    <property type="entry name" value="DNA_polymerase_A"/>
</dbReference>
<keyword evidence="4 16" id="KW-0808">Transferase</keyword>
<dbReference type="InterPro" id="IPR020045">
    <property type="entry name" value="DNA_polI_H3TH"/>
</dbReference>
<dbReference type="PANTHER" id="PTHR10133">
    <property type="entry name" value="DNA POLYMERASE I"/>
    <property type="match status" value="1"/>
</dbReference>
<dbReference type="Gene3D" id="1.10.150.20">
    <property type="entry name" value="5' to 3' exonuclease, C-terminal subdomain"/>
    <property type="match status" value="2"/>
</dbReference>
<keyword evidence="5 16" id="KW-0548">Nucleotidyltransferase</keyword>
<evidence type="ECO:0000256" key="12">
    <source>
        <dbReference type="ARBA" id="ARBA00023125"/>
    </source>
</evidence>
<sequence>MKKIILIDGNNLMFRSYYATAYSGNFMRNSKGFPTNALLGFNNMVNKIINEENPTYVLVAFDMGKTFRHEEYADYKGGRVETPDELKTQFPVAKKLLTAMGIKYYEIPGYEADDIIGTFSKFCDDDPDFIGTIVSSDKDLLQLISQDVDIKLLKQHDYIRYNEKTFEEAYGIKPINVIDLKALMGDSSDNIPGVKGIGEKTALKLLHEYKTLDGIYENLDKIKGKIHDKLEADKENAYKSYHLATIVKEVPLEINIEDTKYQGPRQPELNNIYEDLEFYSFLKKQKIAEDSKDLTYKIVKDSSEIKVEGPIAVSLEIFGSNYHNSEIVGMGVYNDKASYYIPLEVLKQNPKFLIENEKYTYDLKKLTVALKYQNLELKNVTFDTMIAGALLDYNLKYDMAYLAGEVDYNLEFYEEIFGKFIHLKMPDENVVASALVRRAKFIYDTKDFFENKLKEEEVTHLFNDIEFPLATVLADMEYTGVRVDKQTLKEMGEDIKIKLELITKDIYNEAGCEFNISSPSQLSDILFNKLSLPHQKKNASGYSTAIEVLNKIKDKHPIVGHIIEYRKLSKIYNTYIEGLLSCIKDDGKIHTIYTQNLTRTGRLSSIEPNLQNIPVRDDIGKEIRKAFIPEHDYIVGADYSQIELRVLAHMADVPALKQAFIDGKDIHAKTASDIFRVPENLVTSHMRRVAKAVNFGIIYGISGFGLGENIGMRAVDAKKFIDTYLETYPGIKEYMDESIKHAKEKGYVKTMFNRKRNIPELNNTVYTIRQSGERIALNTPIQGTAADIIKLAMVKVYKAFEENHLKSKMIIQIHDELIIDTYKDELEKVQKILKEVMEKVYKLNVPLKVDIHYGKNWAEAK</sequence>
<dbReference type="PRINTS" id="PR00868">
    <property type="entry name" value="DNAPOLI"/>
</dbReference>
<feature type="domain" description="DNA-directed DNA polymerase family A palm" evidence="19">
    <location>
        <begin position="620"/>
        <end position="825"/>
    </location>
</feature>
<evidence type="ECO:0000256" key="10">
    <source>
        <dbReference type="ARBA" id="ARBA00022839"/>
    </source>
</evidence>
<dbReference type="SMART" id="SM00475">
    <property type="entry name" value="53EXOc"/>
    <property type="match status" value="1"/>
</dbReference>
<dbReference type="CDD" id="cd09859">
    <property type="entry name" value="PIN_53EXO"/>
    <property type="match status" value="1"/>
</dbReference>
<dbReference type="GO" id="GO:0008409">
    <property type="term" value="F:5'-3' exonuclease activity"/>
    <property type="evidence" value="ECO:0007669"/>
    <property type="project" value="InterPro"/>
</dbReference>
<keyword evidence="6 16" id="KW-0235">DNA replication</keyword>
<dbReference type="SMART" id="SM00279">
    <property type="entry name" value="HhH2"/>
    <property type="match status" value="1"/>
</dbReference>
<reference evidence="20" key="1">
    <citation type="submission" date="2020-10" db="EMBL/GenBank/DDBJ databases">
        <authorList>
            <person name="Gilroy R."/>
        </authorList>
    </citation>
    <scope>NUCLEOTIDE SEQUENCE</scope>
    <source>
        <strain evidence="20">CHK147-3167</strain>
    </source>
</reference>
<name>A0A9D1CZM0_9FIRM</name>
<keyword evidence="9" id="KW-0378">Hydrolase</keyword>
<evidence type="ECO:0000256" key="8">
    <source>
        <dbReference type="ARBA" id="ARBA00022763"/>
    </source>
</evidence>
<dbReference type="InterPro" id="IPR018320">
    <property type="entry name" value="DNA_polymerase_1"/>
</dbReference>
<evidence type="ECO:0000259" key="18">
    <source>
        <dbReference type="SMART" id="SM00475"/>
    </source>
</evidence>
<accession>A0A9D1CZM0</accession>
<dbReference type="SMART" id="SM00474">
    <property type="entry name" value="35EXOc"/>
    <property type="match status" value="1"/>
</dbReference>
<keyword evidence="7" id="KW-0540">Nuclease</keyword>
<dbReference type="Pfam" id="PF02739">
    <property type="entry name" value="5_3_exonuc_N"/>
    <property type="match status" value="1"/>
</dbReference>
<evidence type="ECO:0000256" key="13">
    <source>
        <dbReference type="ARBA" id="ARBA00023204"/>
    </source>
</evidence>
<dbReference type="InterPro" id="IPR036279">
    <property type="entry name" value="5-3_exonuclease_C_sf"/>
</dbReference>
<evidence type="ECO:0000256" key="4">
    <source>
        <dbReference type="ARBA" id="ARBA00022679"/>
    </source>
</evidence>
<comment type="caution">
    <text evidence="20">The sequence shown here is derived from an EMBL/GenBank/DDBJ whole genome shotgun (WGS) entry which is preliminary data.</text>
</comment>
<evidence type="ECO:0000259" key="17">
    <source>
        <dbReference type="SMART" id="SM00474"/>
    </source>
</evidence>
<keyword evidence="12 16" id="KW-0238">DNA-binding</keyword>
<evidence type="ECO:0000313" key="21">
    <source>
        <dbReference type="Proteomes" id="UP000886786"/>
    </source>
</evidence>
<dbReference type="InterPro" id="IPR001098">
    <property type="entry name" value="DNA-dir_DNA_pol_A_palm_dom"/>
</dbReference>
<dbReference type="Gene3D" id="3.40.50.1010">
    <property type="entry name" value="5'-nuclease"/>
    <property type="match status" value="1"/>
</dbReference>
<dbReference type="InterPro" id="IPR043502">
    <property type="entry name" value="DNA/RNA_pol_sf"/>
</dbReference>
<evidence type="ECO:0000256" key="1">
    <source>
        <dbReference type="ARBA" id="ARBA00007705"/>
    </source>
</evidence>
<dbReference type="FunFam" id="1.10.150.20:FF:000002">
    <property type="entry name" value="DNA polymerase I"/>
    <property type="match status" value="1"/>
</dbReference>
<dbReference type="Gene3D" id="3.30.70.370">
    <property type="match status" value="1"/>
</dbReference>
<dbReference type="FunFam" id="1.20.1060.10:FF:000001">
    <property type="entry name" value="DNA polymerase I"/>
    <property type="match status" value="1"/>
</dbReference>
<dbReference type="GO" id="GO:0003677">
    <property type="term" value="F:DNA binding"/>
    <property type="evidence" value="ECO:0007669"/>
    <property type="project" value="UniProtKB-UniRule"/>
</dbReference>
<dbReference type="InterPro" id="IPR002562">
    <property type="entry name" value="3'-5'_exonuclease_dom"/>
</dbReference>
<dbReference type="GO" id="GO:0006302">
    <property type="term" value="P:double-strand break repair"/>
    <property type="evidence" value="ECO:0007669"/>
    <property type="project" value="TreeGrafter"/>
</dbReference>
<evidence type="ECO:0000256" key="2">
    <source>
        <dbReference type="ARBA" id="ARBA00012417"/>
    </source>
</evidence>
<comment type="subunit">
    <text evidence="16">Single-chain monomer with multiple functions.</text>
</comment>
<dbReference type="SUPFAM" id="SSF47807">
    <property type="entry name" value="5' to 3' exonuclease, C-terminal subdomain"/>
    <property type="match status" value="1"/>
</dbReference>
<comment type="catalytic activity">
    <reaction evidence="14 16">
        <text>DNA(n) + a 2'-deoxyribonucleoside 5'-triphosphate = DNA(n+1) + diphosphate</text>
        <dbReference type="Rhea" id="RHEA:22508"/>
        <dbReference type="Rhea" id="RHEA-COMP:17339"/>
        <dbReference type="Rhea" id="RHEA-COMP:17340"/>
        <dbReference type="ChEBI" id="CHEBI:33019"/>
        <dbReference type="ChEBI" id="CHEBI:61560"/>
        <dbReference type="ChEBI" id="CHEBI:173112"/>
        <dbReference type="EC" id="2.7.7.7"/>
    </reaction>
</comment>
<dbReference type="Gene3D" id="1.20.1060.10">
    <property type="entry name" value="Taq DNA Polymerase, Chain T, domain 4"/>
    <property type="match status" value="1"/>
</dbReference>
<proteinExistence type="inferred from homology"/>
<protein>
    <recommendedName>
        <fullName evidence="3 15">DNA polymerase I</fullName>
        <ecNumber evidence="2 15">2.7.7.7</ecNumber>
    </recommendedName>
</protein>
<evidence type="ECO:0000256" key="11">
    <source>
        <dbReference type="ARBA" id="ARBA00022932"/>
    </source>
</evidence>
<dbReference type="InterPro" id="IPR020046">
    <property type="entry name" value="5-3_exonucl_a-hlix_arch_N"/>
</dbReference>
<dbReference type="EC" id="2.7.7.7" evidence="2 15"/>
<feature type="domain" description="5'-3' exonuclease" evidence="18">
    <location>
        <begin position="2"/>
        <end position="262"/>
    </location>
</feature>
<gene>
    <name evidence="16 20" type="primary">polA</name>
    <name evidence="20" type="ORF">IAB27_06925</name>
</gene>
<dbReference type="Pfam" id="PF00476">
    <property type="entry name" value="DNA_pol_A"/>
    <property type="match status" value="1"/>
</dbReference>
<dbReference type="PANTHER" id="PTHR10133:SF27">
    <property type="entry name" value="DNA POLYMERASE NU"/>
    <property type="match status" value="1"/>
</dbReference>
<dbReference type="Proteomes" id="UP000886786">
    <property type="component" value="Unassembled WGS sequence"/>
</dbReference>
<dbReference type="Pfam" id="PF01367">
    <property type="entry name" value="5_3_exonuc"/>
    <property type="match status" value="1"/>
</dbReference>
<dbReference type="SUPFAM" id="SSF53098">
    <property type="entry name" value="Ribonuclease H-like"/>
    <property type="match status" value="1"/>
</dbReference>
<dbReference type="NCBIfam" id="TIGR00593">
    <property type="entry name" value="pola"/>
    <property type="match status" value="1"/>
</dbReference>
<dbReference type="CDD" id="cd09898">
    <property type="entry name" value="H3TH_53EXO"/>
    <property type="match status" value="1"/>
</dbReference>
<dbReference type="Pfam" id="PF22619">
    <property type="entry name" value="DNA_polI_exo1"/>
    <property type="match status" value="1"/>
</dbReference>
<dbReference type="InterPro" id="IPR019760">
    <property type="entry name" value="DNA-dir_DNA_pol_A_CS"/>
</dbReference>
<evidence type="ECO:0000256" key="16">
    <source>
        <dbReference type="RuleBase" id="RU004460"/>
    </source>
</evidence>
<keyword evidence="13 16" id="KW-0234">DNA repair</keyword>
<dbReference type="SUPFAM" id="SSF56672">
    <property type="entry name" value="DNA/RNA polymerases"/>
    <property type="match status" value="1"/>
</dbReference>
<dbReference type="NCBIfam" id="NF004397">
    <property type="entry name" value="PRK05755.1"/>
    <property type="match status" value="1"/>
</dbReference>
<evidence type="ECO:0000256" key="5">
    <source>
        <dbReference type="ARBA" id="ARBA00022695"/>
    </source>
</evidence>
<keyword evidence="8 16" id="KW-0227">DNA damage</keyword>
<feature type="domain" description="3'-5' exonuclease" evidence="17">
    <location>
        <begin position="285"/>
        <end position="454"/>
    </location>
</feature>
<evidence type="ECO:0000256" key="6">
    <source>
        <dbReference type="ARBA" id="ARBA00022705"/>
    </source>
</evidence>
<dbReference type="EMBL" id="DVFV01000121">
    <property type="protein sequence ID" value="HIQ91335.1"/>
    <property type="molecule type" value="Genomic_DNA"/>
</dbReference>
<evidence type="ECO:0000259" key="19">
    <source>
        <dbReference type="SMART" id="SM00482"/>
    </source>
</evidence>
<dbReference type="InterPro" id="IPR002421">
    <property type="entry name" value="5-3_exonuclease"/>
</dbReference>
<dbReference type="InterPro" id="IPR008918">
    <property type="entry name" value="HhH2"/>
</dbReference>
<dbReference type="NCBIfam" id="NF011547">
    <property type="entry name" value="PRK14976.1-4"/>
    <property type="match status" value="1"/>
</dbReference>
<comment type="similarity">
    <text evidence="1 16">Belongs to the DNA polymerase type-A family.</text>
</comment>
<dbReference type="Gene3D" id="3.30.420.10">
    <property type="entry name" value="Ribonuclease H-like superfamily/Ribonuclease H"/>
    <property type="match status" value="1"/>
</dbReference>
<dbReference type="CDD" id="cd06140">
    <property type="entry name" value="DNA_polA_I_Bacillus_like_exo"/>
    <property type="match status" value="1"/>
</dbReference>
<dbReference type="InterPro" id="IPR054690">
    <property type="entry name" value="DNA_polI_exonuclease"/>
</dbReference>
<dbReference type="InterPro" id="IPR012337">
    <property type="entry name" value="RNaseH-like_sf"/>
</dbReference>
<organism evidence="20 21">
    <name type="scientific">Candidatus Coprosoma intestinipullorum</name>
    <dbReference type="NCBI Taxonomy" id="2840752"/>
    <lineage>
        <taxon>Bacteria</taxon>
        <taxon>Bacillati</taxon>
        <taxon>Bacillota</taxon>
        <taxon>Bacillota incertae sedis</taxon>
        <taxon>Candidatus Coprosoma</taxon>
    </lineage>
</organism>
<keyword evidence="11 16" id="KW-0239">DNA-directed DNA polymerase</keyword>
<dbReference type="SUPFAM" id="SSF88723">
    <property type="entry name" value="PIN domain-like"/>
    <property type="match status" value="1"/>
</dbReference>
<dbReference type="CDD" id="cd08637">
    <property type="entry name" value="DNA_pol_A_pol_I_C"/>
    <property type="match status" value="1"/>
</dbReference>
<evidence type="ECO:0000256" key="7">
    <source>
        <dbReference type="ARBA" id="ARBA00022722"/>
    </source>
</evidence>
<keyword evidence="10" id="KW-0269">Exonuclease</keyword>
<dbReference type="GO" id="GO:0008408">
    <property type="term" value="F:3'-5' exonuclease activity"/>
    <property type="evidence" value="ECO:0007669"/>
    <property type="project" value="InterPro"/>
</dbReference>
<evidence type="ECO:0000256" key="3">
    <source>
        <dbReference type="ARBA" id="ARBA00020311"/>
    </source>
</evidence>
<dbReference type="PROSITE" id="PS00447">
    <property type="entry name" value="DNA_POLYMERASE_A"/>
    <property type="match status" value="1"/>
</dbReference>
<evidence type="ECO:0000256" key="14">
    <source>
        <dbReference type="ARBA" id="ARBA00049244"/>
    </source>
</evidence>
<dbReference type="SMART" id="SM00482">
    <property type="entry name" value="POLAc"/>
    <property type="match status" value="1"/>
</dbReference>
<evidence type="ECO:0000256" key="15">
    <source>
        <dbReference type="NCBIfam" id="TIGR00593"/>
    </source>
</evidence>
<dbReference type="InterPro" id="IPR029060">
    <property type="entry name" value="PIN-like_dom_sf"/>
</dbReference>
<dbReference type="AlphaFoldDB" id="A0A9D1CZM0"/>
<dbReference type="GO" id="GO:0003887">
    <property type="term" value="F:DNA-directed DNA polymerase activity"/>
    <property type="evidence" value="ECO:0007669"/>
    <property type="project" value="UniProtKB-UniRule"/>
</dbReference>
<dbReference type="InterPro" id="IPR036397">
    <property type="entry name" value="RNaseH_sf"/>
</dbReference>
<evidence type="ECO:0000256" key="9">
    <source>
        <dbReference type="ARBA" id="ARBA00022801"/>
    </source>
</evidence>
<evidence type="ECO:0000313" key="20">
    <source>
        <dbReference type="EMBL" id="HIQ91335.1"/>
    </source>
</evidence>
<dbReference type="GO" id="GO:0006261">
    <property type="term" value="P:DNA-templated DNA replication"/>
    <property type="evidence" value="ECO:0007669"/>
    <property type="project" value="UniProtKB-UniRule"/>
</dbReference>